<comment type="caution">
    <text evidence="1">The sequence shown here is derived from an EMBL/GenBank/DDBJ whole genome shotgun (WGS) entry which is preliminary data.</text>
</comment>
<dbReference type="Proteomes" id="UP000005580">
    <property type="component" value="Unassembled WGS sequence"/>
</dbReference>
<dbReference type="AlphaFoldDB" id="E7RRS5"/>
<gene>
    <name evidence="1" type="ORF">HMPREF0663_11876</name>
</gene>
<dbReference type="RefSeq" id="WP_004370058.1">
    <property type="nucleotide sequence ID" value="NZ_GL833119.1"/>
</dbReference>
<proteinExistence type="predicted"/>
<keyword evidence="2" id="KW-1185">Reference proteome</keyword>
<sequence>MGDISSYVQKTARIKRIHYLINDIEGLKGYEIFAQSDNILQQLNTTQEYYRQMPPPES</sequence>
<reference evidence="1" key="1">
    <citation type="submission" date="2011-01" db="EMBL/GenBank/DDBJ databases">
        <authorList>
            <person name="Muzny D."/>
            <person name="Qin X."/>
            <person name="Buhay C."/>
            <person name="Dugan-Rocha S."/>
            <person name="Ding Y."/>
            <person name="Chen G."/>
            <person name="Hawes A."/>
            <person name="Holder M."/>
            <person name="Jhangiani S."/>
            <person name="Johnson A."/>
            <person name="Khan Z."/>
            <person name="Li Z."/>
            <person name="Liu W."/>
            <person name="Liu X."/>
            <person name="Perez L."/>
            <person name="Shen H."/>
            <person name="Wang Q."/>
            <person name="Watt J."/>
            <person name="Xi L."/>
            <person name="Xin Y."/>
            <person name="Zhou J."/>
            <person name="Deng J."/>
            <person name="Jiang H."/>
            <person name="Liu Y."/>
            <person name="Qu J."/>
            <person name="Song X.-Z."/>
            <person name="Zhang L."/>
            <person name="Villasana D."/>
            <person name="Johnson A."/>
            <person name="Liu J."/>
            <person name="Liyanage D."/>
            <person name="Lorensuhewa L."/>
            <person name="Robinson T."/>
            <person name="Song A."/>
            <person name="Song B.-B."/>
            <person name="Dinh H."/>
            <person name="Thornton R."/>
            <person name="Coyle M."/>
            <person name="Francisco L."/>
            <person name="Jackson L."/>
            <person name="Javaid M."/>
            <person name="Korchina V."/>
            <person name="Kovar C."/>
            <person name="Mata R."/>
            <person name="Mathew T."/>
            <person name="Ngo R."/>
            <person name="Nguyen L."/>
            <person name="Nguyen N."/>
            <person name="Okwuonu G."/>
            <person name="Ongeri F."/>
            <person name="Pham C."/>
            <person name="Simmons D."/>
            <person name="Wilczek-Boney K."/>
            <person name="Hale W."/>
            <person name="Jakkamsetti A."/>
            <person name="Pham P."/>
            <person name="Ruth R."/>
            <person name="San Lucas F."/>
            <person name="Warren J."/>
            <person name="Zhang J."/>
            <person name="Zhao Z."/>
            <person name="Zhou C."/>
            <person name="Zhu D."/>
            <person name="Lee S."/>
            <person name="Bess C."/>
            <person name="Blankenburg K."/>
            <person name="Forbes L."/>
            <person name="Fu Q."/>
            <person name="Gubbala S."/>
            <person name="Hirani K."/>
            <person name="Jayaseelan J.C."/>
            <person name="Lara F."/>
            <person name="Munidasa M."/>
            <person name="Palculict T."/>
            <person name="Patil S."/>
            <person name="Pu L.-L."/>
            <person name="Saada N."/>
            <person name="Tang L."/>
            <person name="Weissenberger G."/>
            <person name="Zhu Y."/>
            <person name="Hemphill L."/>
            <person name="Shang Y."/>
            <person name="Youmans B."/>
            <person name="Ayvaz T."/>
            <person name="Ross M."/>
            <person name="Santibanez J."/>
            <person name="Aqrawi P."/>
            <person name="Gross S."/>
            <person name="Joshi V."/>
            <person name="Fowler G."/>
            <person name="Nazareth L."/>
            <person name="Reid J."/>
            <person name="Worley K."/>
            <person name="Petrosino J."/>
            <person name="Highlander S."/>
            <person name="Gibbs R."/>
        </authorList>
    </citation>
    <scope>NUCLEOTIDE SEQUENCE [LARGE SCALE GENOMIC DNA]</scope>
    <source>
        <strain evidence="1">ATCC 33269</strain>
    </source>
</reference>
<evidence type="ECO:0000313" key="1">
    <source>
        <dbReference type="EMBL" id="EFZ36963.1"/>
    </source>
</evidence>
<dbReference type="EMBL" id="AEPE02000005">
    <property type="protein sequence ID" value="EFZ36963.1"/>
    <property type="molecule type" value="Genomic_DNA"/>
</dbReference>
<dbReference type="HOGENOM" id="CLU_2975546_0_0_10"/>
<name>E7RRS5_9BACT</name>
<evidence type="ECO:0000313" key="2">
    <source>
        <dbReference type="Proteomes" id="UP000005580"/>
    </source>
</evidence>
<protein>
    <submittedName>
        <fullName evidence="1">Uncharacterized protein</fullName>
    </submittedName>
</protein>
<accession>E7RRS5</accession>
<organism evidence="1 2">
    <name type="scientific">Hoylesella oralis ATCC 33269</name>
    <dbReference type="NCBI Taxonomy" id="873533"/>
    <lineage>
        <taxon>Bacteria</taxon>
        <taxon>Pseudomonadati</taxon>
        <taxon>Bacteroidota</taxon>
        <taxon>Bacteroidia</taxon>
        <taxon>Bacteroidales</taxon>
        <taxon>Prevotellaceae</taxon>
        <taxon>Hoylesella</taxon>
    </lineage>
</organism>